<dbReference type="InterPro" id="IPR005804">
    <property type="entry name" value="FA_desaturase_dom"/>
</dbReference>
<feature type="domain" description="Fatty acid desaturase" evidence="3">
    <location>
        <begin position="15"/>
        <end position="237"/>
    </location>
</feature>
<comment type="caution">
    <text evidence="4">The sequence shown here is derived from an EMBL/GenBank/DDBJ whole genome shotgun (WGS) entry which is preliminary data.</text>
</comment>
<evidence type="ECO:0000313" key="5">
    <source>
        <dbReference type="Proteomes" id="UP000707356"/>
    </source>
</evidence>
<dbReference type="EMBL" id="JAHHHV010000082">
    <property type="protein sequence ID" value="MBW4467962.1"/>
    <property type="molecule type" value="Genomic_DNA"/>
</dbReference>
<dbReference type="Pfam" id="PF00487">
    <property type="entry name" value="FA_desaturase"/>
    <property type="match status" value="1"/>
</dbReference>
<dbReference type="PANTHER" id="PTHR12879">
    <property type="entry name" value="SPHINGOLIPID DELTA 4 DESATURASE/C-4 HYDROXYLASE PROTEIN DES2"/>
    <property type="match status" value="1"/>
</dbReference>
<protein>
    <submittedName>
        <fullName evidence="4">Fatty acid desaturase</fullName>
    </submittedName>
</protein>
<reference evidence="4" key="1">
    <citation type="submission" date="2021-05" db="EMBL/GenBank/DDBJ databases">
        <authorList>
            <person name="Pietrasiak N."/>
            <person name="Ward R."/>
            <person name="Stajich J.E."/>
            <person name="Kurbessoian T."/>
        </authorList>
    </citation>
    <scope>NUCLEOTIDE SEQUENCE</scope>
    <source>
        <strain evidence="4">GSE-TBD4-15B</strain>
    </source>
</reference>
<evidence type="ECO:0000256" key="2">
    <source>
        <dbReference type="ARBA" id="ARBA00008749"/>
    </source>
</evidence>
<dbReference type="CDD" id="cd01060">
    <property type="entry name" value="Membrane-FADS-like"/>
    <property type="match status" value="1"/>
</dbReference>
<reference evidence="4" key="2">
    <citation type="journal article" date="2022" name="Microbiol. Resour. Announc.">
        <title>Metagenome Sequencing to Explore Phylogenomics of Terrestrial Cyanobacteria.</title>
        <authorList>
            <person name="Ward R.D."/>
            <person name="Stajich J.E."/>
            <person name="Johansen J.R."/>
            <person name="Huntemann M."/>
            <person name="Clum A."/>
            <person name="Foster B."/>
            <person name="Foster B."/>
            <person name="Roux S."/>
            <person name="Palaniappan K."/>
            <person name="Varghese N."/>
            <person name="Mukherjee S."/>
            <person name="Reddy T.B.K."/>
            <person name="Daum C."/>
            <person name="Copeland A."/>
            <person name="Chen I.A."/>
            <person name="Ivanova N.N."/>
            <person name="Kyrpides N.C."/>
            <person name="Shapiro N."/>
            <person name="Eloe-Fadrosh E.A."/>
            <person name="Pietrasiak N."/>
        </authorList>
    </citation>
    <scope>NUCLEOTIDE SEQUENCE</scope>
    <source>
        <strain evidence="4">GSE-TBD4-15B</strain>
    </source>
</reference>
<comment type="similarity">
    <text evidence="2">Belongs to the fatty acid desaturase type 2 family.</text>
</comment>
<evidence type="ECO:0000259" key="3">
    <source>
        <dbReference type="Pfam" id="PF00487"/>
    </source>
</evidence>
<name>A0A951PE03_9CYAN</name>
<dbReference type="GO" id="GO:0016020">
    <property type="term" value="C:membrane"/>
    <property type="evidence" value="ECO:0007669"/>
    <property type="project" value="GOC"/>
</dbReference>
<organism evidence="4 5">
    <name type="scientific">Pegethrix bostrychoides GSE-TBD4-15B</name>
    <dbReference type="NCBI Taxonomy" id="2839662"/>
    <lineage>
        <taxon>Bacteria</taxon>
        <taxon>Bacillati</taxon>
        <taxon>Cyanobacteriota</taxon>
        <taxon>Cyanophyceae</taxon>
        <taxon>Oculatellales</taxon>
        <taxon>Oculatellaceae</taxon>
        <taxon>Pegethrix</taxon>
    </lineage>
</organism>
<dbReference type="GO" id="GO:0046513">
    <property type="term" value="P:ceramide biosynthetic process"/>
    <property type="evidence" value="ECO:0007669"/>
    <property type="project" value="TreeGrafter"/>
</dbReference>
<accession>A0A951PE03</accession>
<evidence type="ECO:0000256" key="1">
    <source>
        <dbReference type="ARBA" id="ARBA00001954"/>
    </source>
</evidence>
<sequence>MAASWETRPLVYNLLFAPLCLFLFWYNGLVASHSFVHTPWFKSELLNRLYLVLNSINIGLPQIHYAHEHLLHHRYANDRPGQNGLTQDPTSTFAGGKNGQHESMLSYCFLGPFQLDLFGSFRDICRRGGSLQLGAEICACLIGFGTLLLLSRQYVLLLLVPVLYLGWVLEHVENYYEHFGGEPGDRYANSTSYYGQLYNALFCNEGHHQEHHLRPNVHWTQRPQVRLELSERLEQANRVILNFPPVLAWIEHRRIAEQFGRPSARISAHISAQTTAKRLAEPEVVISSGAVAVKM</sequence>
<dbReference type="Proteomes" id="UP000707356">
    <property type="component" value="Unassembled WGS sequence"/>
</dbReference>
<proteinExistence type="inferred from homology"/>
<gene>
    <name evidence="4" type="ORF">KME07_21260</name>
</gene>
<comment type="cofactor">
    <cofactor evidence="1">
        <name>Fe(2+)</name>
        <dbReference type="ChEBI" id="CHEBI:29033"/>
    </cofactor>
</comment>
<evidence type="ECO:0000313" key="4">
    <source>
        <dbReference type="EMBL" id="MBW4467962.1"/>
    </source>
</evidence>
<dbReference type="PANTHER" id="PTHR12879:SF8">
    <property type="entry name" value="SPHINGOLIPID DELTA(4)-DESATURASE DES1"/>
    <property type="match status" value="1"/>
</dbReference>
<dbReference type="GO" id="GO:0042284">
    <property type="term" value="F:sphingolipid delta-4 desaturase activity"/>
    <property type="evidence" value="ECO:0007669"/>
    <property type="project" value="TreeGrafter"/>
</dbReference>
<dbReference type="AlphaFoldDB" id="A0A951PE03"/>